<dbReference type="EMBL" id="CP009417">
    <property type="protein sequence ID" value="AJD93015.1"/>
    <property type="molecule type" value="Genomic_DNA"/>
</dbReference>
<keyword evidence="1" id="KW-0614">Plasmid</keyword>
<proteinExistence type="predicted"/>
<gene>
    <name evidence="1" type="ORF">JMA_41100</name>
</gene>
<accession>A0A0B5ARW4</accession>
<dbReference type="HOGENOM" id="CLU_230823_0_0_9"/>
<dbReference type="Gene3D" id="2.60.40.10">
    <property type="entry name" value="Immunoglobulins"/>
    <property type="match status" value="1"/>
</dbReference>
<dbReference type="KEGG" id="jeo:JMA_41100"/>
<organism evidence="1 2">
    <name type="scientific">Jeotgalibacillus malaysiensis</name>
    <dbReference type="NCBI Taxonomy" id="1508404"/>
    <lineage>
        <taxon>Bacteria</taxon>
        <taxon>Bacillati</taxon>
        <taxon>Bacillota</taxon>
        <taxon>Bacilli</taxon>
        <taxon>Bacillales</taxon>
        <taxon>Caryophanaceae</taxon>
        <taxon>Jeotgalibacillus</taxon>
    </lineage>
</organism>
<sequence>MKIYKKISLIMLGMLLVLGVLTGLPTKSEAAPSPITNARTHYNTYGEQIKYFSDGTIRYAERYTTGEYQVMTRVMGYRVTMTVGGASTSVDYSGGYSTAPFNVRTNGFRTIEAQYSGYEYVVYVFDFDQLVANARAKNATVASRLASGDYDVQFEFDGISEIYLDKADGNRRIFGPKYTKADTQQMFRDYNAQNHLSKNDSWGSHHDIDINILDWNYDIRFTVSKSELPTVDYVNKGISFPNGGGYNSSGSTYYVNLNKKVKINTQYRGNNVDLVTQPLLVGDLQGSANAVDDFIATWNHGSGTFSLNTSGNVTWHGGDSSGKRRPNADTTSSANYVFEFDREGGTWYVQSEARNEVNVYEGGDVADYRHLYTLYPDGTAPTIGGRLPATWRNTDGTFSAVVQDPGSGIKNIKYYRGSTLIQEVSPSSRDTAYTLNSQTATSSQTYRAIMTDNVGNTTTADWEINIDKIDPTLSATASPSGWTNGNVSISYSASDTGGSGFDYIRLPNGTTTTSSSGSYTATSSGTYSFTAYDNAGNTTTKTVTANIDKTDPTANLSQTPTSWTNGNVTLNLTSISDSGGSGFDYVRLPNGTIHSSTSNVSQSVSTNGTYTFTLYDNAGNDKSLSITVSNIDKVAPTGTLTQSPSGSSVLLTLSSITDVGSGVRSVELPNGTIQSGTSNKTYSVTSNGTYTFTIEDNAGNTTNRSITVTSIDGIAPTASLSQTPTSWTNGNVTLNLTSISDTGGSGLASVRLPNGTVQTSFENKAYVVTSNGSYSFVISDNAGNKTTKSITVTNIDKTAPSFSLSQNPTSWTNGTVTLNVTSISDTGGSGIQSLRLPNGNTVNPGTSYTYPVTANGTYSFGLEDDAGNMTTRSITVSNIDKAAPSGTLSQTPTSWTNGNVTLNLSGVSDTGGSGFKHVVLPNGTVSTNSSASQVVSTNGTYEFDIVDNAGNTTTRSITVSNIDKTAPSLNNPTQTPTTWTNNSVTVNVSGATDTGGSGFKHIVLPNGTITTATSASQVVTANGTYTFKAVDNAGNETSKSITVGNIDKIVPTSNNPTQTPTAPTNGNVTISLSGATDTGGSGFKHIELPNGTVVTTTSASQIVTDNGSYTFEIHDNAGNISTKTIVVTNIYKAKPSGDIVQTPTSWTNGTVTLNLNNIWHNGTGVKRILLPNGVVASSTSSASYGVTANGTYTFTIEDNVGNVTLENITVTNIEKIAPTGTLTQTPTAWTNGNVTLNLTGVADTGGSGLKSIKLPNGTIVTGTSASQAVTSNGTYTFEMHDHAGNIGTRSITVSNIEKVAPTATLTQSPTTPTNGNVTLTLSAIADTGGSGLKSVTLPNGTTETTFSNKSVVVSTNGTYSFVIEDHAGNESTRSITVSNIDKVAPTGTLNQNTTAWTNGNVTLNLTGVADTGGSGLKQITLPNGTVVTGTSASQAVSANGTYVFRIEDNAGNETSKSIVVTNIDKSNPTAILSQTPTTWTNGNVTLNLTGVSDTGGSGVKHIELPNGNTVTTPTASHVVTANGTYTFEIQDNAGNVTTRSITVSNIDKSAPTGTVAQTPTTWTNGNVTLNLTGVSDTGGSGVKQLELPNGNIVTTPTASHVVTANGTYTFEIQDNAGNVTTRSITVANIDKTSPTGTLSQNPSTPTNGNVTLTIVADTDGGGSGFKHIKRPDGVMVSNTTTSQVVTTNGSYVFEIHDHAGNITLKTINVTNIDKSAPTGTISQTPLTWTNQTVTINLTGVSDSGGSGLKHIKKPDGAIVTGTSASHIVTANGTYTFEILDYAGNTTSRSITVSNIEKVAPTATLTQAPTTWTNGSVTLTLSSIGDTGGSALKSVTYPDGTVETTFTNKSYVVASNGTYSFKVEDNAGNETVKTISVTNIDKTAPTANAIVATPTSWTNGDVILSLTGAADTGGSGLKHIILPNGSIVTGSSATQNVSANGTYVFKILDTAGNETVKSISVNNIDKALPTATLSQTPTTWTNGNVTLNLSNVADTGGSGLKSIKLPNGKVETTIGNKSFVVTSNGSYSFEIEDIAGNVTQKTLNVTNIDKVNPSGSVSTIAGTTQLTLRFVGADDSSGVDFIILPNGVQVSALTGDYSVTAPGLYMATIVDRAGNRKDVSIRIESPSITIAREKNGWTNVSGYNLTASGSPRYGSSLKLQSPFTGGAWMSQNTLSARITKNGTYTFNVNDGGIPGTATIVIDNFDRALPIVNIQEKSRTETSVDVNIKVEDIGDTK</sequence>
<reference evidence="1 2" key="1">
    <citation type="submission" date="2014-08" db="EMBL/GenBank/DDBJ databases">
        <title>Complete genome of a marine bacteria Jeotgalibacillus malaysiensis.</title>
        <authorList>
            <person name="Yaakop A.S."/>
            <person name="Chan K.-G."/>
            <person name="Goh K.M."/>
        </authorList>
    </citation>
    <scope>NUCLEOTIDE SEQUENCE [LARGE SCALE GENOMIC DNA]</scope>
    <source>
        <strain evidence="1 2">D5</strain>
        <plasmid evidence="2">Plasmid</plasmid>
    </source>
</reference>
<geneLocation type="plasmid" evidence="2"/>
<name>A0A0B5ARW4_9BACL</name>
<dbReference type="Proteomes" id="UP000031449">
    <property type="component" value="Plasmid unnamed"/>
</dbReference>
<evidence type="ECO:0000313" key="1">
    <source>
        <dbReference type="EMBL" id="AJD93015.1"/>
    </source>
</evidence>
<dbReference type="OrthoDB" id="2905884at2"/>
<evidence type="ECO:0000313" key="2">
    <source>
        <dbReference type="Proteomes" id="UP000031449"/>
    </source>
</evidence>
<keyword evidence="2" id="KW-1185">Reference proteome</keyword>
<dbReference type="BioCyc" id="JESP1508404:G14D9-13394-MONOMER"/>
<protein>
    <submittedName>
        <fullName evidence="1">Uncharacterized protein</fullName>
    </submittedName>
</protein>
<dbReference type="InterPro" id="IPR013783">
    <property type="entry name" value="Ig-like_fold"/>
</dbReference>